<dbReference type="Gene3D" id="3.80.10.10">
    <property type="entry name" value="Ribonuclease Inhibitor"/>
    <property type="match status" value="1"/>
</dbReference>
<sequence>MFAAFCKSIGDSLPLCTKGIHDGLASSSSMSTHEPNITSCLPTELLSKIFHHMLDPFDAVEKHIYPERNALELLRVSHVSSYFREVAVNDPSLWAKAPYVNDVHEDFLPVILRRSEPCAIELSFGDYKGLSEDAQTKEQLVQHFSRVSKLQVQIGVPYENSTLKSLFSLPAPSLTDCTLLFLVHSNTSLDSFDRDVLRPFNERAPLLQHLHLINCTIPPEYYDTFPKLSSLSMMQYIGDGLLEDHIPFMPIDDIFKLGKGLSSLHTLTLIKCVQRGGVEFDLDVSQGPVYLPSLRHFHLETSVEGCQQLAKVLKVPATCARELTIIFPGHYRFGLEAANAAAEAVSLFISLNVRYRECSITVVRTAPSLRLVAICGSISTLRFEVSELNVDLPDPAQHLGGGARPSFLRTATGILTPKDIFLHQVWLTLSTSLRRPLSTVLVLNLWVGDGSPAPCLLVELLKSMRCLKELACRTSNLWAHPYIHILLEHDTTPALTKVKIPLDDDVVRPEVLLALNQFLRSRREVREVTFRVPTSTLASMGYAAPDAVRCLIRSVSEHFPDTVALDWVRFQ</sequence>
<dbReference type="Pfam" id="PF12937">
    <property type="entry name" value="F-box-like"/>
    <property type="match status" value="1"/>
</dbReference>
<dbReference type="Gene3D" id="1.20.1280.50">
    <property type="match status" value="1"/>
</dbReference>
<comment type="caution">
    <text evidence="2">The sequence shown here is derived from an EMBL/GenBank/DDBJ whole genome shotgun (WGS) entry which is preliminary data.</text>
</comment>
<dbReference type="SUPFAM" id="SSF81383">
    <property type="entry name" value="F-box domain"/>
    <property type="match status" value="1"/>
</dbReference>
<accession>A0A8H6HR80</accession>
<name>A0A8H6HR80_9AGAR</name>
<proteinExistence type="predicted"/>
<dbReference type="Proteomes" id="UP000521943">
    <property type="component" value="Unassembled WGS sequence"/>
</dbReference>
<dbReference type="InterPro" id="IPR032675">
    <property type="entry name" value="LRR_dom_sf"/>
</dbReference>
<reference evidence="2 3" key="1">
    <citation type="submission" date="2020-07" db="EMBL/GenBank/DDBJ databases">
        <title>Comparative genomics of pyrophilous fungi reveals a link between fire events and developmental genes.</title>
        <authorList>
            <consortium name="DOE Joint Genome Institute"/>
            <person name="Steindorff A.S."/>
            <person name="Carver A."/>
            <person name="Calhoun S."/>
            <person name="Stillman K."/>
            <person name="Liu H."/>
            <person name="Lipzen A."/>
            <person name="Pangilinan J."/>
            <person name="Labutti K."/>
            <person name="Bruns T.D."/>
            <person name="Grigoriev I.V."/>
        </authorList>
    </citation>
    <scope>NUCLEOTIDE SEQUENCE [LARGE SCALE GENOMIC DNA]</scope>
    <source>
        <strain evidence="2 3">CBS 144469</strain>
    </source>
</reference>
<dbReference type="AlphaFoldDB" id="A0A8H6HR80"/>
<evidence type="ECO:0000313" key="3">
    <source>
        <dbReference type="Proteomes" id="UP000521943"/>
    </source>
</evidence>
<dbReference type="InterPro" id="IPR036047">
    <property type="entry name" value="F-box-like_dom_sf"/>
</dbReference>
<protein>
    <recommendedName>
        <fullName evidence="1">F-box domain-containing protein</fullName>
    </recommendedName>
</protein>
<gene>
    <name evidence="2" type="ORF">DFP72DRAFT_495607</name>
</gene>
<organism evidence="2 3">
    <name type="scientific">Ephemerocybe angulata</name>
    <dbReference type="NCBI Taxonomy" id="980116"/>
    <lineage>
        <taxon>Eukaryota</taxon>
        <taxon>Fungi</taxon>
        <taxon>Dikarya</taxon>
        <taxon>Basidiomycota</taxon>
        <taxon>Agaricomycotina</taxon>
        <taxon>Agaricomycetes</taxon>
        <taxon>Agaricomycetidae</taxon>
        <taxon>Agaricales</taxon>
        <taxon>Agaricineae</taxon>
        <taxon>Psathyrellaceae</taxon>
        <taxon>Ephemerocybe</taxon>
    </lineage>
</organism>
<dbReference type="EMBL" id="JACGCI010000051">
    <property type="protein sequence ID" value="KAF6751270.1"/>
    <property type="molecule type" value="Genomic_DNA"/>
</dbReference>
<keyword evidence="3" id="KW-1185">Reference proteome</keyword>
<evidence type="ECO:0000313" key="2">
    <source>
        <dbReference type="EMBL" id="KAF6751270.1"/>
    </source>
</evidence>
<evidence type="ECO:0000259" key="1">
    <source>
        <dbReference type="Pfam" id="PF12937"/>
    </source>
</evidence>
<dbReference type="InterPro" id="IPR001810">
    <property type="entry name" value="F-box_dom"/>
</dbReference>
<dbReference type="OrthoDB" id="3007408at2759"/>
<feature type="domain" description="F-box" evidence="1">
    <location>
        <begin position="39"/>
        <end position="96"/>
    </location>
</feature>